<reference evidence="11" key="1">
    <citation type="submission" date="2020-06" db="EMBL/GenBank/DDBJ databases">
        <authorList>
            <person name="Ji K."/>
            <person name="Li J."/>
        </authorList>
    </citation>
    <scope>NUCLEOTIDE SEQUENCE</scope>
    <source>
        <strain evidence="11">JKM2019</strain>
        <tissue evidence="11">Whole body</tissue>
    </source>
</reference>
<dbReference type="FunFam" id="1.10.10.60:FF:000063">
    <property type="entry name" value="SIX homeobox 2"/>
    <property type="match status" value="1"/>
</dbReference>
<dbReference type="Proteomes" id="UP000828236">
    <property type="component" value="Unassembled WGS sequence"/>
</dbReference>
<dbReference type="GO" id="GO:0000978">
    <property type="term" value="F:RNA polymerase II cis-regulatory region sequence-specific DNA binding"/>
    <property type="evidence" value="ECO:0007669"/>
    <property type="project" value="TreeGrafter"/>
</dbReference>
<evidence type="ECO:0000256" key="3">
    <source>
        <dbReference type="ARBA" id="ARBA00022473"/>
    </source>
</evidence>
<dbReference type="InterPro" id="IPR031701">
    <property type="entry name" value="SIX1_SD"/>
</dbReference>
<dbReference type="EMBL" id="SDOV01000004">
    <property type="protein sequence ID" value="KAH7641575.1"/>
    <property type="molecule type" value="Genomic_DNA"/>
</dbReference>
<comment type="similarity">
    <text evidence="2">Belongs to the SIX/Sine oculis homeobox family.</text>
</comment>
<dbReference type="CDD" id="cd00086">
    <property type="entry name" value="homeodomain"/>
    <property type="match status" value="1"/>
</dbReference>
<evidence type="ECO:0000256" key="2">
    <source>
        <dbReference type="ARBA" id="ARBA00008161"/>
    </source>
</evidence>
<feature type="compositionally biased region" description="Low complexity" evidence="9">
    <location>
        <begin position="249"/>
        <end position="281"/>
    </location>
</feature>
<dbReference type="PANTHER" id="PTHR10390:SF61">
    <property type="entry name" value="HOMEOBOX PROTEIN SIX2"/>
    <property type="match status" value="1"/>
</dbReference>
<dbReference type="Pfam" id="PF00046">
    <property type="entry name" value="Homeodomain"/>
    <property type="match status" value="1"/>
</dbReference>
<name>A0A9D4SHS8_DERFA</name>
<feature type="compositionally biased region" description="Basic residues" evidence="9">
    <location>
        <begin position="365"/>
        <end position="376"/>
    </location>
</feature>
<dbReference type="InterPro" id="IPR009057">
    <property type="entry name" value="Homeodomain-like_sf"/>
</dbReference>
<dbReference type="Gene3D" id="1.10.10.60">
    <property type="entry name" value="Homeodomain-like"/>
    <property type="match status" value="1"/>
</dbReference>
<feature type="region of interest" description="Disordered" evidence="9">
    <location>
        <begin position="365"/>
        <end position="406"/>
    </location>
</feature>
<protein>
    <submittedName>
        <fullName evidence="11">Homeobox protein six-like protein</fullName>
    </submittedName>
</protein>
<evidence type="ECO:0000259" key="10">
    <source>
        <dbReference type="PROSITE" id="PS50071"/>
    </source>
</evidence>
<proteinExistence type="inferred from homology"/>
<evidence type="ECO:0000313" key="11">
    <source>
        <dbReference type="EMBL" id="KAH7641575.1"/>
    </source>
</evidence>
<feature type="region of interest" description="Disordered" evidence="9">
    <location>
        <begin position="191"/>
        <end position="281"/>
    </location>
</feature>
<dbReference type="AlphaFoldDB" id="A0A9D4SHS8"/>
<dbReference type="PROSITE" id="PS50071">
    <property type="entry name" value="HOMEOBOX_2"/>
    <property type="match status" value="1"/>
</dbReference>
<evidence type="ECO:0000256" key="8">
    <source>
        <dbReference type="RuleBase" id="RU000682"/>
    </source>
</evidence>
<feature type="compositionally biased region" description="Basic and acidic residues" evidence="9">
    <location>
        <begin position="203"/>
        <end position="219"/>
    </location>
</feature>
<dbReference type="Pfam" id="PF16878">
    <property type="entry name" value="SIX1_SD"/>
    <property type="match status" value="1"/>
</dbReference>
<feature type="DNA-binding region" description="Homeobox" evidence="7">
    <location>
        <begin position="148"/>
        <end position="207"/>
    </location>
</feature>
<gene>
    <name evidence="11" type="ORF">HUG17_4620</name>
</gene>
<dbReference type="PANTHER" id="PTHR10390">
    <property type="entry name" value="HOMEOBOX PROTEIN SIX"/>
    <property type="match status" value="1"/>
</dbReference>
<dbReference type="GO" id="GO:0000981">
    <property type="term" value="F:DNA-binding transcription factor activity, RNA polymerase II-specific"/>
    <property type="evidence" value="ECO:0007669"/>
    <property type="project" value="InterPro"/>
</dbReference>
<evidence type="ECO:0000256" key="9">
    <source>
        <dbReference type="SAM" id="MobiDB-lite"/>
    </source>
</evidence>
<evidence type="ECO:0000256" key="4">
    <source>
        <dbReference type="ARBA" id="ARBA00023125"/>
    </source>
</evidence>
<feature type="compositionally biased region" description="Low complexity" evidence="9">
    <location>
        <begin position="390"/>
        <end position="402"/>
    </location>
</feature>
<dbReference type="SUPFAM" id="SSF46689">
    <property type="entry name" value="Homeodomain-like"/>
    <property type="match status" value="1"/>
</dbReference>
<evidence type="ECO:0000256" key="5">
    <source>
        <dbReference type="ARBA" id="ARBA00023155"/>
    </source>
</evidence>
<organism evidence="11">
    <name type="scientific">Dermatophagoides farinae</name>
    <name type="common">American house dust mite</name>
    <dbReference type="NCBI Taxonomy" id="6954"/>
    <lineage>
        <taxon>Eukaryota</taxon>
        <taxon>Metazoa</taxon>
        <taxon>Ecdysozoa</taxon>
        <taxon>Arthropoda</taxon>
        <taxon>Chelicerata</taxon>
        <taxon>Arachnida</taxon>
        <taxon>Acari</taxon>
        <taxon>Acariformes</taxon>
        <taxon>Sarcoptiformes</taxon>
        <taxon>Astigmata</taxon>
        <taxon>Psoroptidia</taxon>
        <taxon>Analgoidea</taxon>
        <taxon>Pyroglyphidae</taxon>
        <taxon>Dermatophagoidinae</taxon>
        <taxon>Dermatophagoides</taxon>
    </lineage>
</organism>
<keyword evidence="4 7" id="KW-0238">DNA-binding</keyword>
<comment type="subcellular location">
    <subcellularLocation>
        <location evidence="1 7 8">Nucleus</location>
    </subcellularLocation>
</comment>
<evidence type="ECO:0000256" key="1">
    <source>
        <dbReference type="ARBA" id="ARBA00004123"/>
    </source>
</evidence>
<dbReference type="SMART" id="SM00389">
    <property type="entry name" value="HOX"/>
    <property type="match status" value="1"/>
</dbReference>
<dbReference type="PROSITE" id="PS00027">
    <property type="entry name" value="HOMEOBOX_1"/>
    <property type="match status" value="1"/>
</dbReference>
<feature type="domain" description="Homeobox" evidence="10">
    <location>
        <begin position="146"/>
        <end position="206"/>
    </location>
</feature>
<dbReference type="GO" id="GO:0005667">
    <property type="term" value="C:transcription regulator complex"/>
    <property type="evidence" value="ECO:0007669"/>
    <property type="project" value="TreeGrafter"/>
</dbReference>
<evidence type="ECO:0000256" key="7">
    <source>
        <dbReference type="PROSITE-ProRule" id="PRU00108"/>
    </source>
</evidence>
<reference evidence="11" key="2">
    <citation type="journal article" date="2021" name="World Allergy Organ. J.">
        <title>Chromosome-level assembly of Dermatophagoides farinae genome and transcriptome reveals two novel allergens Der f 37 and Der f 39.</title>
        <authorList>
            <person name="Chen J."/>
            <person name="Cai Z."/>
            <person name="Fan D."/>
            <person name="Hu J."/>
            <person name="Hou Y."/>
            <person name="He Y."/>
            <person name="Zhang Z."/>
            <person name="Zhao Z."/>
            <person name="Gao P."/>
            <person name="Hu W."/>
            <person name="Sun J."/>
            <person name="Li J."/>
            <person name="Ji K."/>
        </authorList>
    </citation>
    <scope>NUCLEOTIDE SEQUENCE</scope>
    <source>
        <strain evidence="11">JKM2019</strain>
    </source>
</reference>
<keyword evidence="6 7" id="KW-0539">Nucleus</keyword>
<keyword evidence="5 7" id="KW-0371">Homeobox</keyword>
<keyword evidence="3" id="KW-0217">Developmental protein</keyword>
<dbReference type="InterPro" id="IPR017970">
    <property type="entry name" value="Homeobox_CS"/>
</dbReference>
<accession>A0A9D4SHS8</accession>
<comment type="caution">
    <text evidence="11">The sequence shown here is derived from an EMBL/GenBank/DDBJ whole genome shotgun (WGS) entry which is preliminary data.</text>
</comment>
<evidence type="ECO:0000256" key="6">
    <source>
        <dbReference type="ARBA" id="ARBA00023242"/>
    </source>
</evidence>
<dbReference type="GO" id="GO:0005634">
    <property type="term" value="C:nucleus"/>
    <property type="evidence" value="ECO:0007669"/>
    <property type="project" value="UniProtKB-SubCell"/>
</dbReference>
<dbReference type="InterPro" id="IPR001356">
    <property type="entry name" value="HD"/>
</dbReference>
<sequence length="479" mass="51393">MIVGHMTTIADASLPSTTTALSSSIQQQQQQQQFTEQVACVCEVLQQSGNIERLGRFLWSLPACEPLHKNESVLKAKALVAFHRGNFKELYKILESHNYSPNSHPKLQSLWLKAHYIEAERARGRPLGAVGKYRIRRKFPLPRTIWDGEETSYCFKEKSRNVLREWYSQNPYPSPREKRDLSDATGLTTTQVSNWFKNRRQRDRAAEAKDTRDSNDKHNIGKNSVKVTNDSSHSGGDSTDDEFEEGNSERTSSSNEMNSTTTATANNNLTPSTTLLNLNGTNGTSPELSAFSALANHLNNTATVNIGTNGLIDSGGGGGTSITGTGGGGVSNSFSANLGSQSALSAVTSMSSAMGYPHSAFRFGSHHHTHHHHPHHPTTQSHFSHHTLHHAAAAAAAAGSTTGHHHHLADVAPSALVMHHAAAGAVTNAETMFQLSSVLSSSAAASLAANPSAFDSYSKYGASMAAAVAAFSGAARPQF</sequence>